<evidence type="ECO:0000256" key="1">
    <source>
        <dbReference type="ARBA" id="ARBA00009508"/>
    </source>
</evidence>
<dbReference type="OMA" id="YTTDKLV"/>
<dbReference type="EMBL" id="DS235774">
    <property type="protein sequence ID" value="EEB16834.1"/>
    <property type="molecule type" value="Genomic_DNA"/>
</dbReference>
<dbReference type="AlphaFoldDB" id="E0VTX8"/>
<dbReference type="OrthoDB" id="275715at2759"/>
<dbReference type="HOGENOM" id="CLU_120076_2_1_1"/>
<dbReference type="CTD" id="8230865"/>
<comment type="similarity">
    <text evidence="1">Belongs to the complex I LYR family.</text>
</comment>
<evidence type="ECO:0000313" key="3">
    <source>
        <dbReference type="EMBL" id="EEB16834.1"/>
    </source>
</evidence>
<dbReference type="STRING" id="121224.E0VTX8"/>
<reference evidence="3" key="1">
    <citation type="submission" date="2007-04" db="EMBL/GenBank/DDBJ databases">
        <title>Annotation of Pediculus humanus corporis strain USDA.</title>
        <authorList>
            <person name="Kirkness E."/>
            <person name="Hannick L."/>
            <person name="Hass B."/>
            <person name="Bruggner R."/>
            <person name="Lawson D."/>
            <person name="Bidwell S."/>
            <person name="Joardar V."/>
            <person name="Caler E."/>
            <person name="Walenz B."/>
            <person name="Inman J."/>
            <person name="Schobel S."/>
            <person name="Galinsky K."/>
            <person name="Amedeo P."/>
            <person name="Strausberg R."/>
        </authorList>
    </citation>
    <scope>NUCLEOTIDE SEQUENCE</scope>
    <source>
        <strain evidence="3">USDA</strain>
    </source>
</reference>
<accession>E0VTX8</accession>
<dbReference type="EnsemblMetazoa" id="PHUM440100-RA">
    <property type="protein sequence ID" value="PHUM440100-PA"/>
    <property type="gene ID" value="PHUM440100"/>
</dbReference>
<dbReference type="InterPro" id="IPR045297">
    <property type="entry name" value="Complex1_LYR_LYRM4"/>
</dbReference>
<dbReference type="InParanoid" id="E0VTX8"/>
<dbReference type="GO" id="GO:1990221">
    <property type="term" value="C:L-cysteine desulfurase complex"/>
    <property type="evidence" value="ECO:0007669"/>
    <property type="project" value="TreeGrafter"/>
</dbReference>
<dbReference type="CDD" id="cd20264">
    <property type="entry name" value="Complex1_LYR_LYRM4"/>
    <property type="match status" value="1"/>
</dbReference>
<dbReference type="KEGG" id="phu:Phum_PHUM440100"/>
<dbReference type="GeneID" id="8230865"/>
<feature type="domain" description="Complex 1 LYR protein" evidence="2">
    <location>
        <begin position="7"/>
        <end position="58"/>
    </location>
</feature>
<gene>
    <name evidence="4" type="primary">8230865</name>
    <name evidence="3" type="ORF">Phum_PHUM440100</name>
</gene>
<dbReference type="EMBL" id="AAZO01005370">
    <property type="status" value="NOT_ANNOTATED_CDS"/>
    <property type="molecule type" value="Genomic_DNA"/>
</dbReference>
<dbReference type="GO" id="GO:0016226">
    <property type="term" value="P:iron-sulfur cluster assembly"/>
    <property type="evidence" value="ECO:0007669"/>
    <property type="project" value="InterPro"/>
</dbReference>
<dbReference type="FunCoup" id="E0VTX8">
    <property type="interactions" value="1770"/>
</dbReference>
<dbReference type="Proteomes" id="UP000009046">
    <property type="component" value="Unassembled WGS sequence"/>
</dbReference>
<reference evidence="3" key="2">
    <citation type="submission" date="2007-04" db="EMBL/GenBank/DDBJ databases">
        <title>The genome of the human body louse.</title>
        <authorList>
            <consortium name="The Human Body Louse Genome Consortium"/>
            <person name="Kirkness E."/>
            <person name="Walenz B."/>
            <person name="Hass B."/>
            <person name="Bruggner R."/>
            <person name="Strausberg R."/>
        </authorList>
    </citation>
    <scope>NUCLEOTIDE SEQUENCE</scope>
    <source>
        <strain evidence="3">USDA</strain>
    </source>
</reference>
<dbReference type="VEuPathDB" id="VectorBase:PHUM440100"/>
<name>E0VTX8_PEDHC</name>
<proteinExistence type="inferred from homology"/>
<dbReference type="PANTHER" id="PTHR13166">
    <property type="entry name" value="PROTEIN C6ORF149"/>
    <property type="match status" value="1"/>
</dbReference>
<dbReference type="GO" id="GO:0005739">
    <property type="term" value="C:mitochondrion"/>
    <property type="evidence" value="ECO:0007669"/>
    <property type="project" value="TreeGrafter"/>
</dbReference>
<sequence>MSATRSNVLRLFKTMMRESQLFTSYNFRNYAIRRIRDAFKANKNLQDCDAIEAAYNEAFTTLAIIKRQVVIADMYKTDKLVLERVKQ</sequence>
<keyword evidence="5" id="KW-1185">Reference proteome</keyword>
<evidence type="ECO:0000313" key="4">
    <source>
        <dbReference type="EnsemblMetazoa" id="PHUM440100-PA"/>
    </source>
</evidence>
<reference evidence="4" key="3">
    <citation type="submission" date="2020-05" db="UniProtKB">
        <authorList>
            <consortium name="EnsemblMetazoa"/>
        </authorList>
    </citation>
    <scope>IDENTIFICATION</scope>
    <source>
        <strain evidence="4">USDA</strain>
    </source>
</reference>
<dbReference type="PANTHER" id="PTHR13166:SF7">
    <property type="entry name" value="LYR MOTIF-CONTAINING PROTEIN 4"/>
    <property type="match status" value="1"/>
</dbReference>
<dbReference type="Pfam" id="PF05347">
    <property type="entry name" value="Complex1_LYR"/>
    <property type="match status" value="1"/>
</dbReference>
<dbReference type="InterPro" id="IPR008011">
    <property type="entry name" value="Complex1_LYR_dom"/>
</dbReference>
<dbReference type="RefSeq" id="XP_002429572.1">
    <property type="nucleotide sequence ID" value="XM_002429527.1"/>
</dbReference>
<evidence type="ECO:0000259" key="2">
    <source>
        <dbReference type="Pfam" id="PF05347"/>
    </source>
</evidence>
<protein>
    <recommendedName>
        <fullName evidence="2">Complex 1 LYR protein domain-containing protein</fullName>
    </recommendedName>
</protein>
<dbReference type="InterPro" id="IPR051522">
    <property type="entry name" value="ISC_assembly_LYR"/>
</dbReference>
<evidence type="ECO:0000313" key="5">
    <source>
        <dbReference type="Proteomes" id="UP000009046"/>
    </source>
</evidence>
<dbReference type="eggNOG" id="KOG3801">
    <property type="taxonomic scope" value="Eukaryota"/>
</dbReference>
<organism>
    <name type="scientific">Pediculus humanus subsp. corporis</name>
    <name type="common">Body louse</name>
    <dbReference type="NCBI Taxonomy" id="121224"/>
    <lineage>
        <taxon>Eukaryota</taxon>
        <taxon>Metazoa</taxon>
        <taxon>Ecdysozoa</taxon>
        <taxon>Arthropoda</taxon>
        <taxon>Hexapoda</taxon>
        <taxon>Insecta</taxon>
        <taxon>Pterygota</taxon>
        <taxon>Neoptera</taxon>
        <taxon>Paraneoptera</taxon>
        <taxon>Psocodea</taxon>
        <taxon>Troctomorpha</taxon>
        <taxon>Phthiraptera</taxon>
        <taxon>Anoplura</taxon>
        <taxon>Pediculidae</taxon>
        <taxon>Pediculus</taxon>
    </lineage>
</organism>